<reference evidence="3" key="1">
    <citation type="submission" date="2022-01" db="EMBL/GenBank/DDBJ databases">
        <authorList>
            <person name="Criscuolo A."/>
        </authorList>
    </citation>
    <scope>NUCLEOTIDE SEQUENCE</scope>
    <source>
        <strain evidence="3">CIP111893</strain>
    </source>
</reference>
<dbReference type="Pfam" id="PF07833">
    <property type="entry name" value="Cu_amine_oxidN1"/>
    <property type="match status" value="1"/>
</dbReference>
<proteinExistence type="predicted"/>
<dbReference type="Proteomes" id="UP000838686">
    <property type="component" value="Unassembled WGS sequence"/>
</dbReference>
<organism evidence="3 4">
    <name type="scientific">Paenibacillus plantiphilus</name>
    <dbReference type="NCBI Taxonomy" id="2905650"/>
    <lineage>
        <taxon>Bacteria</taxon>
        <taxon>Bacillati</taxon>
        <taxon>Bacillota</taxon>
        <taxon>Bacilli</taxon>
        <taxon>Bacillales</taxon>
        <taxon>Paenibacillaceae</taxon>
        <taxon>Paenibacillus</taxon>
    </lineage>
</organism>
<sequence>MLNKFRIMMIVVLSICLGIPHIVGAAKAPMKVYIEGSLIKLAKDPIVVNGVTMVPFRPIFEKLGLMISWNQLSGTITGTREGLEIELVVGEKTAIVNGEERKLSFSPISIYGNTFVPLRFISEATGNDVSWDKTANAIKIAAPPLFFQDRSSSIQVKKGSTTSLQAASKKYDLNRVAITWKSSNNKVATVDGQGKVTAIETGRAQITASLNGNINAVITVEVVGPQPKDAQINKSLLTIDAGASEQLSIRVAGEDKRTAAELGYDVQWSSDNKNVAVIAPDGTVTGVAPGKTVVKGTINKTIVLKCIVVVEEAKKVEPKLDETPAAPKVDQQEMPNSNPPKENEVNVPTVQPPVSAQEKPLTLEEVAASGDIAQNMKQFAKYLNQNYASLPSPIGDWEPKFEINYTSIGNPVYHITMEWGRPSPHSLVLDDPGMDTILYGRVITQEEKLHTKRMLRDFQKQIAGLAEQIFPETRFRGEFRRGHYKYPNLRMGYNYIKFLSWSNYNEESKEQEFTGFQWNLNDNNMNLVVDMPLSKIMFYDETTGTAYEKYSPFTIIKIKVGESKAIKLAVEPIEMNDSGLSYHEMGLSFSTGYDSNPIVSVDKNGVVTGLRKGQKGISIISHLQPLITHYVTIVVE</sequence>
<dbReference type="InterPro" id="IPR036582">
    <property type="entry name" value="Mao_N_sf"/>
</dbReference>
<protein>
    <recommendedName>
        <fullName evidence="2">BIG2 domain-containing protein</fullName>
    </recommendedName>
</protein>
<evidence type="ECO:0000256" key="1">
    <source>
        <dbReference type="SAM" id="MobiDB-lite"/>
    </source>
</evidence>
<keyword evidence="4" id="KW-1185">Reference proteome</keyword>
<dbReference type="SUPFAM" id="SSF55383">
    <property type="entry name" value="Copper amine oxidase, domain N"/>
    <property type="match status" value="1"/>
</dbReference>
<dbReference type="InterPro" id="IPR012854">
    <property type="entry name" value="Cu_amine_oxidase-like_N"/>
</dbReference>
<evidence type="ECO:0000259" key="2">
    <source>
        <dbReference type="SMART" id="SM00635"/>
    </source>
</evidence>
<evidence type="ECO:0000313" key="4">
    <source>
        <dbReference type="Proteomes" id="UP000838686"/>
    </source>
</evidence>
<dbReference type="EMBL" id="CAKMMF010000003">
    <property type="protein sequence ID" value="CAH1195370.1"/>
    <property type="molecule type" value="Genomic_DNA"/>
</dbReference>
<feature type="domain" description="BIG2" evidence="2">
    <location>
        <begin position="226"/>
        <end position="308"/>
    </location>
</feature>
<gene>
    <name evidence="3" type="ORF">PAECIP111893_00681</name>
</gene>
<feature type="domain" description="BIG2" evidence="2">
    <location>
        <begin position="150"/>
        <end position="220"/>
    </location>
</feature>
<dbReference type="SUPFAM" id="SSF49373">
    <property type="entry name" value="Invasin/intimin cell-adhesion fragments"/>
    <property type="match status" value="2"/>
</dbReference>
<dbReference type="InterPro" id="IPR008964">
    <property type="entry name" value="Invasin/intimin_cell_adhesion"/>
</dbReference>
<dbReference type="SMART" id="SM00635">
    <property type="entry name" value="BID_2"/>
    <property type="match status" value="2"/>
</dbReference>
<evidence type="ECO:0000313" key="3">
    <source>
        <dbReference type="EMBL" id="CAH1195370.1"/>
    </source>
</evidence>
<feature type="compositionally biased region" description="Polar residues" evidence="1">
    <location>
        <begin position="333"/>
        <end position="348"/>
    </location>
</feature>
<dbReference type="Gene3D" id="3.30.457.10">
    <property type="entry name" value="Copper amine oxidase-like, N-terminal domain"/>
    <property type="match status" value="1"/>
</dbReference>
<comment type="caution">
    <text evidence="3">The sequence shown here is derived from an EMBL/GenBank/DDBJ whole genome shotgun (WGS) entry which is preliminary data.</text>
</comment>
<dbReference type="Gene3D" id="2.60.40.1080">
    <property type="match status" value="2"/>
</dbReference>
<accession>A0ABM9BV15</accession>
<dbReference type="Pfam" id="PF02368">
    <property type="entry name" value="Big_2"/>
    <property type="match status" value="2"/>
</dbReference>
<dbReference type="RefSeq" id="WP_236338958.1">
    <property type="nucleotide sequence ID" value="NZ_CAKMMF010000003.1"/>
</dbReference>
<feature type="region of interest" description="Disordered" evidence="1">
    <location>
        <begin position="321"/>
        <end position="348"/>
    </location>
</feature>
<name>A0ABM9BV15_9BACL</name>
<dbReference type="InterPro" id="IPR003343">
    <property type="entry name" value="Big_2"/>
</dbReference>